<keyword evidence="14" id="KW-1185">Reference proteome</keyword>
<dbReference type="PANTHER" id="PTHR31503">
    <property type="entry name" value="VACUOLAR CALCIUM ION TRANSPORTER"/>
    <property type="match status" value="1"/>
</dbReference>
<feature type="domain" description="Sodium/calcium exchanger membrane region" evidence="11">
    <location>
        <begin position="1145"/>
        <end position="1296"/>
    </location>
</feature>
<evidence type="ECO:0000256" key="8">
    <source>
        <dbReference type="ARBA" id="ARBA00023136"/>
    </source>
</evidence>
<gene>
    <name evidence="13" type="ORF">EHS24_004031</name>
</gene>
<feature type="transmembrane region" description="Helical" evidence="10">
    <location>
        <begin position="774"/>
        <end position="796"/>
    </location>
</feature>
<feature type="transmembrane region" description="Helical" evidence="10">
    <location>
        <begin position="1281"/>
        <end position="1298"/>
    </location>
</feature>
<keyword evidence="4" id="KW-0597">Phosphoprotein</keyword>
<dbReference type="GO" id="GO:0015369">
    <property type="term" value="F:calcium:proton antiporter activity"/>
    <property type="evidence" value="ECO:0007669"/>
    <property type="project" value="TreeGrafter"/>
</dbReference>
<feature type="region of interest" description="Disordered" evidence="9">
    <location>
        <begin position="1010"/>
        <end position="1089"/>
    </location>
</feature>
<evidence type="ECO:0000256" key="10">
    <source>
        <dbReference type="SAM" id="Phobius"/>
    </source>
</evidence>
<keyword evidence="5 10" id="KW-0812">Transmembrane</keyword>
<proteinExistence type="inferred from homology"/>
<dbReference type="InterPro" id="IPR004837">
    <property type="entry name" value="NaCa_Exmemb"/>
</dbReference>
<evidence type="ECO:0008006" key="15">
    <source>
        <dbReference type="Google" id="ProtNLM"/>
    </source>
</evidence>
<evidence type="ECO:0000313" key="14">
    <source>
        <dbReference type="Proteomes" id="UP000279236"/>
    </source>
</evidence>
<feature type="compositionally biased region" description="Low complexity" evidence="9">
    <location>
        <begin position="244"/>
        <end position="262"/>
    </location>
</feature>
<name>A0A427Y439_9TREE</name>
<keyword evidence="3" id="KW-0813">Transport</keyword>
<feature type="transmembrane region" description="Helical" evidence="10">
    <location>
        <begin position="1216"/>
        <end position="1236"/>
    </location>
</feature>
<evidence type="ECO:0000256" key="5">
    <source>
        <dbReference type="ARBA" id="ARBA00022692"/>
    </source>
</evidence>
<feature type="transmembrane region" description="Helical" evidence="10">
    <location>
        <begin position="949"/>
        <end position="969"/>
    </location>
</feature>
<dbReference type="Proteomes" id="UP000279236">
    <property type="component" value="Unassembled WGS sequence"/>
</dbReference>
<dbReference type="RefSeq" id="XP_028478636.1">
    <property type="nucleotide sequence ID" value="XM_028619664.1"/>
</dbReference>
<feature type="compositionally biased region" description="Polar residues" evidence="9">
    <location>
        <begin position="1050"/>
        <end position="1072"/>
    </location>
</feature>
<feature type="transmembrane region" description="Helical" evidence="10">
    <location>
        <begin position="808"/>
        <end position="830"/>
    </location>
</feature>
<evidence type="ECO:0000256" key="3">
    <source>
        <dbReference type="ARBA" id="ARBA00022448"/>
    </source>
</evidence>
<evidence type="ECO:0000259" key="11">
    <source>
        <dbReference type="Pfam" id="PF01699"/>
    </source>
</evidence>
<dbReference type="Pfam" id="PF03733">
    <property type="entry name" value="YccF"/>
    <property type="match status" value="1"/>
</dbReference>
<comment type="subcellular location">
    <subcellularLocation>
        <location evidence="1">Endomembrane system</location>
        <topology evidence="1">Multi-pass membrane protein</topology>
    </subcellularLocation>
</comment>
<dbReference type="InterPro" id="IPR044880">
    <property type="entry name" value="NCX_ion-bd_dom_sf"/>
</dbReference>
<keyword evidence="8 10" id="KW-0472">Membrane</keyword>
<evidence type="ECO:0000256" key="9">
    <source>
        <dbReference type="SAM" id="MobiDB-lite"/>
    </source>
</evidence>
<dbReference type="OrthoDB" id="16982at2759"/>
<feature type="domain" description="Sodium/calcium exchanger membrane region" evidence="11">
    <location>
        <begin position="778"/>
        <end position="906"/>
    </location>
</feature>
<dbReference type="Pfam" id="PF01699">
    <property type="entry name" value="Na_Ca_ex"/>
    <property type="match status" value="2"/>
</dbReference>
<feature type="transmembrane region" description="Helical" evidence="10">
    <location>
        <begin position="1248"/>
        <end position="1269"/>
    </location>
</feature>
<accession>A0A427Y439</accession>
<feature type="transmembrane region" description="Helical" evidence="10">
    <location>
        <begin position="842"/>
        <end position="864"/>
    </location>
</feature>
<evidence type="ECO:0000259" key="12">
    <source>
        <dbReference type="Pfam" id="PF03733"/>
    </source>
</evidence>
<dbReference type="PANTHER" id="PTHR31503:SF10">
    <property type="entry name" value="VNX1 PROTEIN"/>
    <property type="match status" value="1"/>
</dbReference>
<feature type="compositionally biased region" description="Low complexity" evidence="9">
    <location>
        <begin position="284"/>
        <end position="301"/>
    </location>
</feature>
<dbReference type="Gene3D" id="1.20.1420.30">
    <property type="entry name" value="NCX, central ion-binding region"/>
    <property type="match status" value="2"/>
</dbReference>
<feature type="domain" description="Inner membrane component" evidence="12">
    <location>
        <begin position="425"/>
        <end position="478"/>
    </location>
</feature>
<evidence type="ECO:0000256" key="1">
    <source>
        <dbReference type="ARBA" id="ARBA00004127"/>
    </source>
</evidence>
<protein>
    <recommendedName>
        <fullName evidence="15">Calcium/proton exchanger</fullName>
    </recommendedName>
</protein>
<evidence type="ECO:0000256" key="4">
    <source>
        <dbReference type="ARBA" id="ARBA00022553"/>
    </source>
</evidence>
<evidence type="ECO:0000313" key="13">
    <source>
        <dbReference type="EMBL" id="RSH85851.1"/>
    </source>
</evidence>
<dbReference type="EMBL" id="RSCE01000002">
    <property type="protein sequence ID" value="RSH85851.1"/>
    <property type="molecule type" value="Genomic_DNA"/>
</dbReference>
<dbReference type="InterPro" id="IPR005185">
    <property type="entry name" value="YccF"/>
</dbReference>
<sequence>MADPSPHRQGLAAAANTASPNTAASPASTVRPVRPPVSPLGIGPISPARVGLGRPSATNTDFRLGGTSPTTPLSPPVGTPTGIFVPGHGRAGSISSIDDSEYDYESHATPRTTSYFPPQHEPSRRVSEMRGTGTPQGPMSPPSLNPATAGSGGLGRSARPRMQHLKDGERTAPVSRSASRVRLPGPHQPQPTIKDKDLEDDEVQVIDRGEDLIRRRIKERKRAKRERERRLAAAEFAESEMDEPGAVTTVTAANTSAPSSAGADAFTIPFRAAALSPVRAPHGQRAASRQRAASSSRRSSSGYTRSGSVSDIDRAESFLSVPTEENTDDLGDEEVPEEEEDADMLVHSDDTDEQHDDDEDEDGSNEDDEGVTVKDRQDAINLEHPFGLPIWKPALYRKSRSVTRNAESALHSMPSASAERHLLPGNLLWTLLFGWWLALSCFFVALIVSTAELVAGGRGGYGKTLRGLAWYLGWPFGKYVEGEGAPDEPENDLVTDEENANTNGGANYGSIPTIPRTLTASTSSSGTVRAVGVQGLVDLPDEPTTPHGPSGLRRPVGVSFAEGVKPASPSPTPSPTGETAPLLKSSSAPPIGFRKPVNSRAKFVGSLFYWPGFLLIVAPVMSLVCIVCWFLVITIPMAKLTWELLVLLYTRPLEINFRSAPEISIATSPESSPELSNGGSSDGLNTSPNVTLKRQRLKAGQVAPTAGPTSTVLLCTYRAIGWQYYKYTVGGVNIMFINLLPLVFFTILDGMLLLPAVERAHHEGRRVAPILDVLASQALIFVLGLASVIPLSYFIGMAVASISAQSSIGMGAVINATFGSIIEIVLYSIALTQGKGRLVEGSIVGSILAGVLLMPGMSMCSGALKRKEQKFNAKSAGVTSTMLIMAIIGTLTPTMFYQTYGTFQIHCDGCPEPGEVIHDPSQSWKCNSCYYEYPDPITDPFYQNQVKTLMYACAAILLLSYLIGLWFSLRTHASQIWQNPQQVMVKEELPAIPRTLARITPANIMNPILPVHNNRPASVRAQSPHPGARTPTHSRPTSPYTQRKALPLESDNSPHASIHASQQQQPYPSTGYTPLLDSYNPKPGNSLEPLPLPAPLTHEEFRRAVHTLTAVGALQAQPQKVIKHVEEEADGHGGHEAPSWTRGMSAAVLLGCTVLYAAIAEILVDVVDVVLNGSGVDEKFLGLTLFALVPNTTEFMNAMSFAMNGNIALSMEIGSAYALQVCLLQIPAMVAFSAFYDPSRLGDAVDTFTLIFPRWDVIAIILSIFLLTYTYIEARSNYHRGSILVLAYCVLVMGFYYAPPRQADTESGGVVVDVKMAAQVASDMSSSMYLQLTKMWAAPSQA</sequence>
<dbReference type="FunFam" id="1.20.1420.30:FF:000014">
    <property type="entry name" value="Cation/H+ exchanger protein 2"/>
    <property type="match status" value="1"/>
</dbReference>
<comment type="caution">
    <text evidence="13">The sequence shown here is derived from an EMBL/GenBank/DDBJ whole genome shotgun (WGS) entry which is preliminary data.</text>
</comment>
<feature type="transmembrane region" description="Helical" evidence="10">
    <location>
        <begin position="607"/>
        <end position="635"/>
    </location>
</feature>
<dbReference type="InterPro" id="IPR004713">
    <property type="entry name" value="CaH_exchang"/>
</dbReference>
<evidence type="ECO:0000256" key="2">
    <source>
        <dbReference type="ARBA" id="ARBA00008170"/>
    </source>
</evidence>
<feature type="compositionally biased region" description="Acidic residues" evidence="9">
    <location>
        <begin position="325"/>
        <end position="343"/>
    </location>
</feature>
<feature type="transmembrane region" description="Helical" evidence="10">
    <location>
        <begin position="1146"/>
        <end position="1164"/>
    </location>
</feature>
<keyword evidence="7" id="KW-0406">Ion transport</keyword>
<feature type="region of interest" description="Disordered" evidence="9">
    <location>
        <begin position="563"/>
        <end position="587"/>
    </location>
</feature>
<dbReference type="GeneID" id="39588574"/>
<feature type="transmembrane region" description="Helical" evidence="10">
    <location>
        <begin position="427"/>
        <end position="448"/>
    </location>
</feature>
<feature type="transmembrane region" description="Helical" evidence="10">
    <location>
        <begin position="876"/>
        <end position="896"/>
    </location>
</feature>
<feature type="region of interest" description="Disordered" evidence="9">
    <location>
        <begin position="234"/>
        <end position="262"/>
    </location>
</feature>
<dbReference type="GO" id="GO:0006874">
    <property type="term" value="P:intracellular calcium ion homeostasis"/>
    <property type="evidence" value="ECO:0007669"/>
    <property type="project" value="TreeGrafter"/>
</dbReference>
<feature type="region of interest" description="Disordered" evidence="9">
    <location>
        <begin position="277"/>
        <end position="378"/>
    </location>
</feature>
<feature type="compositionally biased region" description="Polar residues" evidence="9">
    <location>
        <begin position="1031"/>
        <end position="1041"/>
    </location>
</feature>
<dbReference type="GO" id="GO:0012505">
    <property type="term" value="C:endomembrane system"/>
    <property type="evidence" value="ECO:0007669"/>
    <property type="project" value="UniProtKB-SubCell"/>
</dbReference>
<comment type="similarity">
    <text evidence="2">Belongs to the Ca(2+):cation antiporter (CaCA) (TC 2.A.19) family.</text>
</comment>
<feature type="transmembrane region" description="Helical" evidence="10">
    <location>
        <begin position="1184"/>
        <end position="1204"/>
    </location>
</feature>
<feature type="transmembrane region" description="Helical" evidence="10">
    <location>
        <begin position="732"/>
        <end position="754"/>
    </location>
</feature>
<evidence type="ECO:0000256" key="6">
    <source>
        <dbReference type="ARBA" id="ARBA00022989"/>
    </source>
</evidence>
<organism evidence="13 14">
    <name type="scientific">Apiotrichum porosum</name>
    <dbReference type="NCBI Taxonomy" id="105984"/>
    <lineage>
        <taxon>Eukaryota</taxon>
        <taxon>Fungi</taxon>
        <taxon>Dikarya</taxon>
        <taxon>Basidiomycota</taxon>
        <taxon>Agaricomycotina</taxon>
        <taxon>Tremellomycetes</taxon>
        <taxon>Trichosporonales</taxon>
        <taxon>Trichosporonaceae</taxon>
        <taxon>Apiotrichum</taxon>
    </lineage>
</organism>
<feature type="region of interest" description="Disordered" evidence="9">
    <location>
        <begin position="1"/>
        <end position="200"/>
    </location>
</feature>
<keyword evidence="6 10" id="KW-1133">Transmembrane helix</keyword>
<dbReference type="GO" id="GO:0005774">
    <property type="term" value="C:vacuolar membrane"/>
    <property type="evidence" value="ECO:0007669"/>
    <property type="project" value="UniProtKB-ARBA"/>
</dbReference>
<feature type="compositionally biased region" description="Acidic residues" evidence="9">
    <location>
        <begin position="350"/>
        <end position="370"/>
    </location>
</feature>
<feature type="compositionally biased region" description="Low complexity" evidence="9">
    <location>
        <begin position="12"/>
        <end position="32"/>
    </location>
</feature>
<dbReference type="STRING" id="105984.A0A427Y439"/>
<evidence type="ECO:0000256" key="7">
    <source>
        <dbReference type="ARBA" id="ARBA00023065"/>
    </source>
</evidence>
<reference evidence="13 14" key="1">
    <citation type="submission" date="2018-11" db="EMBL/GenBank/DDBJ databases">
        <title>Genome sequence of Apiotrichum porosum DSM 27194.</title>
        <authorList>
            <person name="Aliyu H."/>
            <person name="Gorte O."/>
            <person name="Ochsenreither K."/>
        </authorList>
    </citation>
    <scope>NUCLEOTIDE SEQUENCE [LARGE SCALE GENOMIC DNA]</scope>
    <source>
        <strain evidence="13 14">DSM 27194</strain>
    </source>
</reference>